<dbReference type="AlphaFoldDB" id="A0A852TXP7"/>
<sequence>MNPAAAVAIAAVTAFVLSSVWYAVAAPIEARRLAGRAPARDRPSPLHVLLELGRSTLTASVITGLAHGMHLPGVGPTLLLALALWAGFPFVLLTGSVMWDKVPVTTAVVHGGDWLVKMLAMGTIVGVWL</sequence>
<keyword evidence="1" id="KW-0472">Membrane</keyword>
<name>A0A852TXP7_9ACTN</name>
<dbReference type="EMBL" id="JACCCC010000001">
    <property type="protein sequence ID" value="NYE47593.1"/>
    <property type="molecule type" value="Genomic_DNA"/>
</dbReference>
<keyword evidence="1" id="KW-0812">Transmembrane</keyword>
<evidence type="ECO:0008006" key="4">
    <source>
        <dbReference type="Google" id="ProtNLM"/>
    </source>
</evidence>
<organism evidence="2 3">
    <name type="scientific">Spinactinospora alkalitolerans</name>
    <dbReference type="NCBI Taxonomy" id="687207"/>
    <lineage>
        <taxon>Bacteria</taxon>
        <taxon>Bacillati</taxon>
        <taxon>Actinomycetota</taxon>
        <taxon>Actinomycetes</taxon>
        <taxon>Streptosporangiales</taxon>
        <taxon>Nocardiopsidaceae</taxon>
        <taxon>Spinactinospora</taxon>
    </lineage>
</organism>
<proteinExistence type="predicted"/>
<keyword evidence="3" id="KW-1185">Reference proteome</keyword>
<gene>
    <name evidence="2" type="ORF">HDA32_002713</name>
</gene>
<reference evidence="2 3" key="1">
    <citation type="submission" date="2020-07" db="EMBL/GenBank/DDBJ databases">
        <title>Sequencing the genomes of 1000 actinobacteria strains.</title>
        <authorList>
            <person name="Klenk H.-P."/>
        </authorList>
    </citation>
    <scope>NUCLEOTIDE SEQUENCE [LARGE SCALE GENOMIC DNA]</scope>
    <source>
        <strain evidence="2 3">CXB654</strain>
    </source>
</reference>
<evidence type="ECO:0000313" key="3">
    <source>
        <dbReference type="Proteomes" id="UP000589036"/>
    </source>
</evidence>
<evidence type="ECO:0000256" key="1">
    <source>
        <dbReference type="SAM" id="Phobius"/>
    </source>
</evidence>
<dbReference type="RefSeq" id="WP_179643503.1">
    <property type="nucleotide sequence ID" value="NZ_BAAAYY010000015.1"/>
</dbReference>
<dbReference type="Proteomes" id="UP000589036">
    <property type="component" value="Unassembled WGS sequence"/>
</dbReference>
<dbReference type="Pfam" id="PF08570">
    <property type="entry name" value="DUF1761"/>
    <property type="match status" value="1"/>
</dbReference>
<dbReference type="InterPro" id="IPR013879">
    <property type="entry name" value="DUF1761"/>
</dbReference>
<evidence type="ECO:0000313" key="2">
    <source>
        <dbReference type="EMBL" id="NYE47593.1"/>
    </source>
</evidence>
<accession>A0A852TXP7</accession>
<protein>
    <recommendedName>
        <fullName evidence="4">DUF1761 domain-containing protein</fullName>
    </recommendedName>
</protein>
<feature type="transmembrane region" description="Helical" evidence="1">
    <location>
        <begin position="78"/>
        <end position="99"/>
    </location>
</feature>
<comment type="caution">
    <text evidence="2">The sequence shown here is derived from an EMBL/GenBank/DDBJ whole genome shotgun (WGS) entry which is preliminary data.</text>
</comment>
<keyword evidence="1" id="KW-1133">Transmembrane helix</keyword>